<dbReference type="InterPro" id="IPR006680">
    <property type="entry name" value="Amidohydro-rel"/>
</dbReference>
<evidence type="ECO:0000313" key="2">
    <source>
        <dbReference type="EMBL" id="MBC8559973.1"/>
    </source>
</evidence>
<dbReference type="InterPro" id="IPR051781">
    <property type="entry name" value="Metallo-dep_Hydrolase"/>
</dbReference>
<dbReference type="GO" id="GO:0016810">
    <property type="term" value="F:hydrolase activity, acting on carbon-nitrogen (but not peptide) bonds"/>
    <property type="evidence" value="ECO:0007669"/>
    <property type="project" value="InterPro"/>
</dbReference>
<proteinExistence type="predicted"/>
<name>A0A926E5A3_9FIRM</name>
<dbReference type="Gene3D" id="3.20.20.140">
    <property type="entry name" value="Metal-dependent hydrolases"/>
    <property type="match status" value="1"/>
</dbReference>
<protein>
    <submittedName>
        <fullName evidence="2">Amidohydrolase</fullName>
    </submittedName>
</protein>
<dbReference type="RefSeq" id="WP_249294943.1">
    <property type="nucleotide sequence ID" value="NZ_JACRSV010000002.1"/>
</dbReference>
<dbReference type="CDD" id="cd01309">
    <property type="entry name" value="Met_dep_hydrolase_C"/>
    <property type="match status" value="1"/>
</dbReference>
<feature type="domain" description="Amidohydrolase-related" evidence="1">
    <location>
        <begin position="281"/>
        <end position="380"/>
    </location>
</feature>
<reference evidence="2" key="1">
    <citation type="submission" date="2020-08" db="EMBL/GenBank/DDBJ databases">
        <title>Genome public.</title>
        <authorList>
            <person name="Liu C."/>
            <person name="Sun Q."/>
        </authorList>
    </citation>
    <scope>NUCLEOTIDE SEQUENCE</scope>
    <source>
        <strain evidence="2">NSJ-33</strain>
    </source>
</reference>
<gene>
    <name evidence="2" type="ORF">H8710_07840</name>
</gene>
<organism evidence="2 3">
    <name type="scientific">Fumia xinanensis</name>
    <dbReference type="NCBI Taxonomy" id="2763659"/>
    <lineage>
        <taxon>Bacteria</taxon>
        <taxon>Bacillati</taxon>
        <taxon>Bacillota</taxon>
        <taxon>Clostridia</taxon>
        <taxon>Eubacteriales</taxon>
        <taxon>Oscillospiraceae</taxon>
        <taxon>Fumia</taxon>
    </lineage>
</organism>
<keyword evidence="3" id="KW-1185">Reference proteome</keyword>
<accession>A0A926E5A3</accession>
<comment type="caution">
    <text evidence="2">The sequence shown here is derived from an EMBL/GenBank/DDBJ whole genome shotgun (WGS) entry which is preliminary data.</text>
</comment>
<dbReference type="PANTHER" id="PTHR43135">
    <property type="entry name" value="ALPHA-D-RIBOSE 1-METHYLPHOSPHONATE 5-TRIPHOSPHATE DIPHOSPHATASE"/>
    <property type="match status" value="1"/>
</dbReference>
<evidence type="ECO:0000259" key="1">
    <source>
        <dbReference type="Pfam" id="PF01979"/>
    </source>
</evidence>
<dbReference type="InterPro" id="IPR011059">
    <property type="entry name" value="Metal-dep_hydrolase_composite"/>
</dbReference>
<dbReference type="PANTHER" id="PTHR43135:SF3">
    <property type="entry name" value="ALPHA-D-RIBOSE 1-METHYLPHOSPHONATE 5-TRIPHOSPHATE DIPHOSPHATASE"/>
    <property type="match status" value="1"/>
</dbReference>
<dbReference type="InterPro" id="IPR032466">
    <property type="entry name" value="Metal_Hydrolase"/>
</dbReference>
<sequence length="383" mass="42098">MLIINANIKTMEHEDFENGYIAVSDGKIQSVGPMSEAPPDEDVYDAQGMTLYPGFIDAHCHLGMWEDGLGFEGDDGNEETDPVTPQLRAIDAINPLDRTFREAVEGGITTVLTGPGSANPIGGQWAAIKTRGRRIDDMILKEPVGMKFALGENPKSVYNDKNQAPNTRMATAALIREQLKKAQRYLEDLERIEEDEDCDEPEYDIKCEALLPVLRKEQKAFFHAHRADDIFTAVRIAKEFDLDLVLCHCTEGHLIADLLKEEGYGVIAGPILGDRSKPELRNLERSGLAKLSREGIQAGLCTDHPETPIQYLPLCAGVAVGAGLGYGEALKAITLYPARIVGIDDRVGSIKAGKDADFVLYEGDPLSPYYHPKQVFINGEKCL</sequence>
<dbReference type="SUPFAM" id="SSF51556">
    <property type="entry name" value="Metallo-dependent hydrolases"/>
    <property type="match status" value="1"/>
</dbReference>
<dbReference type="SUPFAM" id="SSF51338">
    <property type="entry name" value="Composite domain of metallo-dependent hydrolases"/>
    <property type="match status" value="1"/>
</dbReference>
<dbReference type="AlphaFoldDB" id="A0A926E5A3"/>
<dbReference type="EMBL" id="JACRSV010000002">
    <property type="protein sequence ID" value="MBC8559973.1"/>
    <property type="molecule type" value="Genomic_DNA"/>
</dbReference>
<evidence type="ECO:0000313" key="3">
    <source>
        <dbReference type="Proteomes" id="UP000610760"/>
    </source>
</evidence>
<dbReference type="Proteomes" id="UP000610760">
    <property type="component" value="Unassembled WGS sequence"/>
</dbReference>
<dbReference type="Pfam" id="PF01979">
    <property type="entry name" value="Amidohydro_1"/>
    <property type="match status" value="1"/>
</dbReference>